<dbReference type="InterPro" id="IPR013785">
    <property type="entry name" value="Aldolase_TIM"/>
</dbReference>
<evidence type="ECO:0000313" key="10">
    <source>
        <dbReference type="Proteomes" id="UP000467840"/>
    </source>
</evidence>
<keyword evidence="10" id="KW-1185">Reference proteome</keyword>
<evidence type="ECO:0000256" key="2">
    <source>
        <dbReference type="ARBA" id="ARBA00022793"/>
    </source>
</evidence>
<evidence type="ECO:0000259" key="8">
    <source>
        <dbReference type="SMART" id="SM00934"/>
    </source>
</evidence>
<dbReference type="Gene3D" id="3.20.20.70">
    <property type="entry name" value="Aldolase class I"/>
    <property type="match status" value="2"/>
</dbReference>
<evidence type="ECO:0000256" key="1">
    <source>
        <dbReference type="ARBA" id="ARBA00004861"/>
    </source>
</evidence>
<comment type="caution">
    <text evidence="9">The sequence shown here is derived from an EMBL/GenBank/DDBJ whole genome shotgun (WGS) entry which is preliminary data.</text>
</comment>
<sequence>MVRVLREKGRLDEEMERMVMKFLEENRNVAAPAMEKVRIKALKFEDRAKLAKNPTGKRLFELMVKKESNLCLAADVGTAAELLHLAEKASVGPEICMMKTHVDILPDFTPDFGSKLRLIADKYNFLIFEDRKFADIGNTVTMQYEGGIFQILDWADIVNAHIISGPGIGLPHGRGLLLLAEMSSAGNFATGEYTTAAVKIAEEHSDFVIGFISVIYDRGSDIIIVGRGIIKAADPAEAAREYRLQGWDAYLAKCT</sequence>
<dbReference type="Pfam" id="PF00215">
    <property type="entry name" value="OMPdecase"/>
    <property type="match status" value="2"/>
</dbReference>
<feature type="binding site" evidence="6">
    <location>
        <position position="75"/>
    </location>
    <ligand>
        <name>substrate</name>
    </ligand>
</feature>
<dbReference type="InterPro" id="IPR014732">
    <property type="entry name" value="OMPdecase"/>
</dbReference>
<evidence type="ECO:0000256" key="3">
    <source>
        <dbReference type="ARBA" id="ARBA00022975"/>
    </source>
</evidence>
<organism evidence="9 10">
    <name type="scientific">Hevea brasiliensis</name>
    <name type="common">Para rubber tree</name>
    <name type="synonym">Siphonia brasiliensis</name>
    <dbReference type="NCBI Taxonomy" id="3981"/>
    <lineage>
        <taxon>Eukaryota</taxon>
        <taxon>Viridiplantae</taxon>
        <taxon>Streptophyta</taxon>
        <taxon>Embryophyta</taxon>
        <taxon>Tracheophyta</taxon>
        <taxon>Spermatophyta</taxon>
        <taxon>Magnoliopsida</taxon>
        <taxon>eudicotyledons</taxon>
        <taxon>Gunneridae</taxon>
        <taxon>Pentapetalae</taxon>
        <taxon>rosids</taxon>
        <taxon>fabids</taxon>
        <taxon>Malpighiales</taxon>
        <taxon>Euphorbiaceae</taxon>
        <taxon>Crotonoideae</taxon>
        <taxon>Micrandreae</taxon>
        <taxon>Hevea</taxon>
    </lineage>
</organism>
<evidence type="ECO:0000256" key="6">
    <source>
        <dbReference type="PIRSR" id="PIRSR614732-2"/>
    </source>
</evidence>
<keyword evidence="2 7" id="KW-0210">Decarboxylase</keyword>
<comment type="catalytic activity">
    <reaction evidence="7">
        <text>orotidine 5'-phosphate + H(+) = UMP + CO2</text>
        <dbReference type="Rhea" id="RHEA:11596"/>
        <dbReference type="ChEBI" id="CHEBI:15378"/>
        <dbReference type="ChEBI" id="CHEBI:16526"/>
        <dbReference type="ChEBI" id="CHEBI:57538"/>
        <dbReference type="ChEBI" id="CHEBI:57865"/>
        <dbReference type="EC" id="4.1.1.23"/>
    </reaction>
</comment>
<dbReference type="EC" id="4.1.1.23" evidence="7"/>
<dbReference type="GO" id="GO:0004588">
    <property type="term" value="F:orotate phosphoribosyltransferase activity"/>
    <property type="evidence" value="ECO:0007669"/>
    <property type="project" value="TreeGrafter"/>
</dbReference>
<keyword evidence="4 7" id="KW-0456">Lyase</keyword>
<feature type="active site" description="For OMPdecase activity" evidence="5">
    <location>
        <position position="130"/>
    </location>
</feature>
<dbReference type="AlphaFoldDB" id="A0A6A6NB26"/>
<comment type="pathway">
    <text evidence="1 7">Pyrimidine metabolism; UMP biosynthesis via de novo pathway; UMP from orotate: step 2/2.</text>
</comment>
<dbReference type="SMART" id="SM00934">
    <property type="entry name" value="OMPdecase"/>
    <property type="match status" value="1"/>
</dbReference>
<evidence type="ECO:0000256" key="5">
    <source>
        <dbReference type="PIRSR" id="PIRSR614732-1"/>
    </source>
</evidence>
<accession>A0A6A6NB26</accession>
<feature type="active site" description="For OMPdecase activity" evidence="5">
    <location>
        <position position="135"/>
    </location>
</feature>
<keyword evidence="3 7" id="KW-0665">Pyrimidine biosynthesis</keyword>
<dbReference type="UniPathway" id="UPA00070">
    <property type="reaction ID" value="UER00120"/>
</dbReference>
<evidence type="ECO:0000256" key="4">
    <source>
        <dbReference type="ARBA" id="ARBA00023239"/>
    </source>
</evidence>
<feature type="binding site" evidence="6">
    <location>
        <position position="99"/>
    </location>
    <ligand>
        <name>substrate</name>
    </ligand>
</feature>
<feature type="domain" description="Orotidine 5'-phosphate decarboxylase" evidence="8">
    <location>
        <begin position="69"/>
        <end position="242"/>
    </location>
</feature>
<comment type="similarity">
    <text evidence="7">Belongs to the OMP decarboxylase family.</text>
</comment>
<dbReference type="Proteomes" id="UP000467840">
    <property type="component" value="Chromosome 11"/>
</dbReference>
<feature type="active site" description="For OMPdecase activity" evidence="5">
    <location>
        <position position="132"/>
    </location>
</feature>
<evidence type="ECO:0000313" key="9">
    <source>
        <dbReference type="EMBL" id="KAF2322494.1"/>
    </source>
</evidence>
<dbReference type="SUPFAM" id="SSF51366">
    <property type="entry name" value="Ribulose-phoshate binding barrel"/>
    <property type="match status" value="1"/>
</dbReference>
<protein>
    <recommendedName>
        <fullName evidence="7">Orotidine 5'-phosphate decarboxylase</fullName>
        <ecNumber evidence="7">4.1.1.23</ecNumber>
    </recommendedName>
</protein>
<dbReference type="PROSITE" id="PS00156">
    <property type="entry name" value="OMPDECASE"/>
    <property type="match status" value="1"/>
</dbReference>
<proteinExistence type="inferred from homology"/>
<name>A0A6A6NB26_HEVBR</name>
<dbReference type="GO" id="GO:0006207">
    <property type="term" value="P:'de novo' pyrimidine nucleobase biosynthetic process"/>
    <property type="evidence" value="ECO:0007669"/>
    <property type="project" value="InterPro"/>
</dbReference>
<dbReference type="PANTHER" id="PTHR19278">
    <property type="entry name" value="OROTATE PHOSPHORIBOSYLTRANSFERASE"/>
    <property type="match status" value="1"/>
</dbReference>
<dbReference type="InterPro" id="IPR018089">
    <property type="entry name" value="OMPdecase_AS"/>
</dbReference>
<dbReference type="GO" id="GO:0004590">
    <property type="term" value="F:orotidine-5'-phosphate decarboxylase activity"/>
    <property type="evidence" value="ECO:0007669"/>
    <property type="project" value="UniProtKB-EC"/>
</dbReference>
<dbReference type="NCBIfam" id="TIGR01740">
    <property type="entry name" value="pyrF"/>
    <property type="match status" value="1"/>
</dbReference>
<dbReference type="InterPro" id="IPR011060">
    <property type="entry name" value="RibuloseP-bd_barrel"/>
</dbReference>
<gene>
    <name evidence="9" type="ORF">GH714_017317</name>
</gene>
<dbReference type="GO" id="GO:0044205">
    <property type="term" value="P:'de novo' UMP biosynthetic process"/>
    <property type="evidence" value="ECO:0007669"/>
    <property type="project" value="UniProtKB-UniPathway"/>
</dbReference>
<dbReference type="PANTHER" id="PTHR19278:SF9">
    <property type="entry name" value="URIDINE 5'-MONOPHOSPHATE SYNTHASE"/>
    <property type="match status" value="1"/>
</dbReference>
<reference evidence="9 10" key="1">
    <citation type="journal article" date="2020" name="Mol. Plant">
        <title>The Chromosome-Based Rubber Tree Genome Provides New Insights into Spurge Genome Evolution and Rubber Biosynthesis.</title>
        <authorList>
            <person name="Liu J."/>
            <person name="Shi C."/>
            <person name="Shi C.C."/>
            <person name="Li W."/>
            <person name="Zhang Q.J."/>
            <person name="Zhang Y."/>
            <person name="Li K."/>
            <person name="Lu H.F."/>
            <person name="Shi C."/>
            <person name="Zhu S.T."/>
            <person name="Xiao Z.Y."/>
            <person name="Nan H."/>
            <person name="Yue Y."/>
            <person name="Zhu X.G."/>
            <person name="Wu Y."/>
            <person name="Hong X.N."/>
            <person name="Fan G.Y."/>
            <person name="Tong Y."/>
            <person name="Zhang D."/>
            <person name="Mao C.L."/>
            <person name="Liu Y.L."/>
            <person name="Hao S.J."/>
            <person name="Liu W.Q."/>
            <person name="Lv M.Q."/>
            <person name="Zhang H.B."/>
            <person name="Liu Y."/>
            <person name="Hu-Tang G.R."/>
            <person name="Wang J.P."/>
            <person name="Wang J.H."/>
            <person name="Sun Y.H."/>
            <person name="Ni S.B."/>
            <person name="Chen W.B."/>
            <person name="Zhang X.C."/>
            <person name="Jiao Y.N."/>
            <person name="Eichler E.E."/>
            <person name="Li G.H."/>
            <person name="Liu X."/>
            <person name="Gao L.Z."/>
        </authorList>
    </citation>
    <scope>NUCLEOTIDE SEQUENCE [LARGE SCALE GENOMIC DNA]</scope>
    <source>
        <strain evidence="10">cv. GT1</strain>
        <tissue evidence="9">Leaf</tissue>
    </source>
</reference>
<feature type="binding site" evidence="6">
    <location>
        <position position="183"/>
    </location>
    <ligand>
        <name>substrate</name>
    </ligand>
</feature>
<dbReference type="EMBL" id="JAAGAX010000002">
    <property type="protein sequence ID" value="KAF2322494.1"/>
    <property type="molecule type" value="Genomic_DNA"/>
</dbReference>
<dbReference type="InterPro" id="IPR001754">
    <property type="entry name" value="OMPdeCOase_dom"/>
</dbReference>
<evidence type="ECO:0000256" key="7">
    <source>
        <dbReference type="RuleBase" id="RU000512"/>
    </source>
</evidence>
<dbReference type="CDD" id="cd04725">
    <property type="entry name" value="OMP_decarboxylase_like"/>
    <property type="match status" value="1"/>
</dbReference>